<sequence>MVKSEQLASRTPLYLQVYTTSHSKSPSDYKHKAVVLQQLHLDVVQKCNLLRISQTTWLNPEVIIRKIQQFHQTVCYPQILEKWPSKVVMVLLDSVMDKSKSGDC</sequence>
<dbReference type="AlphaFoldDB" id="A0A401SB82"/>
<keyword evidence="2" id="KW-1185">Reference proteome</keyword>
<name>A0A401SB82_CHIPU</name>
<evidence type="ECO:0000313" key="2">
    <source>
        <dbReference type="Proteomes" id="UP000287033"/>
    </source>
</evidence>
<organism evidence="1 2">
    <name type="scientific">Chiloscyllium punctatum</name>
    <name type="common">Brownbanded bambooshark</name>
    <name type="synonym">Hemiscyllium punctatum</name>
    <dbReference type="NCBI Taxonomy" id="137246"/>
    <lineage>
        <taxon>Eukaryota</taxon>
        <taxon>Metazoa</taxon>
        <taxon>Chordata</taxon>
        <taxon>Craniata</taxon>
        <taxon>Vertebrata</taxon>
        <taxon>Chondrichthyes</taxon>
        <taxon>Elasmobranchii</taxon>
        <taxon>Galeomorphii</taxon>
        <taxon>Galeoidea</taxon>
        <taxon>Orectolobiformes</taxon>
        <taxon>Hemiscylliidae</taxon>
        <taxon>Chiloscyllium</taxon>
    </lineage>
</organism>
<gene>
    <name evidence="1" type="ORF">chiPu_0006083</name>
</gene>
<dbReference type="EMBL" id="BEZZ01000173">
    <property type="protein sequence ID" value="GCC27657.1"/>
    <property type="molecule type" value="Genomic_DNA"/>
</dbReference>
<evidence type="ECO:0000313" key="1">
    <source>
        <dbReference type="EMBL" id="GCC27657.1"/>
    </source>
</evidence>
<comment type="caution">
    <text evidence="1">The sequence shown here is derived from an EMBL/GenBank/DDBJ whole genome shotgun (WGS) entry which is preliminary data.</text>
</comment>
<dbReference type="Proteomes" id="UP000287033">
    <property type="component" value="Unassembled WGS sequence"/>
</dbReference>
<proteinExistence type="predicted"/>
<accession>A0A401SB82</accession>
<reference evidence="1 2" key="1">
    <citation type="journal article" date="2018" name="Nat. Ecol. Evol.">
        <title>Shark genomes provide insights into elasmobranch evolution and the origin of vertebrates.</title>
        <authorList>
            <person name="Hara Y"/>
            <person name="Yamaguchi K"/>
            <person name="Onimaru K"/>
            <person name="Kadota M"/>
            <person name="Koyanagi M"/>
            <person name="Keeley SD"/>
            <person name="Tatsumi K"/>
            <person name="Tanaka K"/>
            <person name="Motone F"/>
            <person name="Kageyama Y"/>
            <person name="Nozu R"/>
            <person name="Adachi N"/>
            <person name="Nishimura O"/>
            <person name="Nakagawa R"/>
            <person name="Tanegashima C"/>
            <person name="Kiyatake I"/>
            <person name="Matsumoto R"/>
            <person name="Murakumo K"/>
            <person name="Nishida K"/>
            <person name="Terakita A"/>
            <person name="Kuratani S"/>
            <person name="Sato K"/>
            <person name="Hyodo S Kuraku.S."/>
        </authorList>
    </citation>
    <scope>NUCLEOTIDE SEQUENCE [LARGE SCALE GENOMIC DNA]</scope>
</reference>
<protein>
    <submittedName>
        <fullName evidence="1">Uncharacterized protein</fullName>
    </submittedName>
</protein>